<evidence type="ECO:0000256" key="2">
    <source>
        <dbReference type="ARBA" id="ARBA00023125"/>
    </source>
</evidence>
<feature type="domain" description="HTH gntR-type" evidence="4">
    <location>
        <begin position="13"/>
        <end position="80"/>
    </location>
</feature>
<dbReference type="InterPro" id="IPR036390">
    <property type="entry name" value="WH_DNA-bd_sf"/>
</dbReference>
<dbReference type="Proteomes" id="UP000460272">
    <property type="component" value="Unassembled WGS sequence"/>
</dbReference>
<organism evidence="5 6">
    <name type="scientific">Trebonia kvetii</name>
    <dbReference type="NCBI Taxonomy" id="2480626"/>
    <lineage>
        <taxon>Bacteria</taxon>
        <taxon>Bacillati</taxon>
        <taxon>Actinomycetota</taxon>
        <taxon>Actinomycetes</taxon>
        <taxon>Streptosporangiales</taxon>
        <taxon>Treboniaceae</taxon>
        <taxon>Trebonia</taxon>
    </lineage>
</organism>
<dbReference type="PANTHER" id="PTHR43537">
    <property type="entry name" value="TRANSCRIPTIONAL REGULATOR, GNTR FAMILY"/>
    <property type="match status" value="1"/>
</dbReference>
<accession>A0A6P2C5Z3</accession>
<comment type="caution">
    <text evidence="5">The sequence shown here is derived from an EMBL/GenBank/DDBJ whole genome shotgun (WGS) entry which is preliminary data.</text>
</comment>
<dbReference type="InterPro" id="IPR036388">
    <property type="entry name" value="WH-like_DNA-bd_sf"/>
</dbReference>
<dbReference type="GO" id="GO:0003677">
    <property type="term" value="F:DNA binding"/>
    <property type="evidence" value="ECO:0007669"/>
    <property type="project" value="UniProtKB-KW"/>
</dbReference>
<name>A0A6P2C5Z3_9ACTN</name>
<reference evidence="5 6" key="1">
    <citation type="submission" date="2018-11" db="EMBL/GenBank/DDBJ databases">
        <title>Trebonia kvetii gen.nov., sp.nov., a novel acidophilic actinobacterium, and proposal of the new actinobacterial family Treboniaceae fam. nov.</title>
        <authorList>
            <person name="Rapoport D."/>
            <person name="Sagova-Mareckova M."/>
            <person name="Sedlacek I."/>
            <person name="Provaznik J."/>
            <person name="Kralova S."/>
            <person name="Pavlinic D."/>
            <person name="Benes V."/>
            <person name="Kopecky J."/>
        </authorList>
    </citation>
    <scope>NUCLEOTIDE SEQUENCE [LARGE SCALE GENOMIC DNA]</scope>
    <source>
        <strain evidence="5 6">15Tr583</strain>
    </source>
</reference>
<evidence type="ECO:0000256" key="1">
    <source>
        <dbReference type="ARBA" id="ARBA00023015"/>
    </source>
</evidence>
<dbReference type="OrthoDB" id="8680240at2"/>
<dbReference type="EMBL" id="RPFW01000001">
    <property type="protein sequence ID" value="TVZ06688.1"/>
    <property type="molecule type" value="Genomic_DNA"/>
</dbReference>
<dbReference type="PRINTS" id="PR00035">
    <property type="entry name" value="HTHGNTR"/>
</dbReference>
<proteinExistence type="predicted"/>
<dbReference type="InterPro" id="IPR008920">
    <property type="entry name" value="TF_FadR/GntR_C"/>
</dbReference>
<dbReference type="GO" id="GO:0003700">
    <property type="term" value="F:DNA-binding transcription factor activity"/>
    <property type="evidence" value="ECO:0007669"/>
    <property type="project" value="InterPro"/>
</dbReference>
<keyword evidence="2" id="KW-0238">DNA-binding</keyword>
<dbReference type="SMART" id="SM00895">
    <property type="entry name" value="FCD"/>
    <property type="match status" value="1"/>
</dbReference>
<dbReference type="SUPFAM" id="SSF46785">
    <property type="entry name" value="Winged helix' DNA-binding domain"/>
    <property type="match status" value="1"/>
</dbReference>
<dbReference type="InterPro" id="IPR011711">
    <property type="entry name" value="GntR_C"/>
</dbReference>
<keyword evidence="1" id="KW-0805">Transcription regulation</keyword>
<dbReference type="SUPFAM" id="SSF48008">
    <property type="entry name" value="GntR ligand-binding domain-like"/>
    <property type="match status" value="1"/>
</dbReference>
<dbReference type="Pfam" id="PF00392">
    <property type="entry name" value="GntR"/>
    <property type="match status" value="1"/>
</dbReference>
<keyword evidence="3" id="KW-0804">Transcription</keyword>
<dbReference type="AlphaFoldDB" id="A0A6P2C5Z3"/>
<dbReference type="RefSeq" id="WP_145851441.1">
    <property type="nucleotide sequence ID" value="NZ_RPFW01000001.1"/>
</dbReference>
<gene>
    <name evidence="5" type="ORF">EAS64_04745</name>
</gene>
<evidence type="ECO:0000313" key="5">
    <source>
        <dbReference type="EMBL" id="TVZ06688.1"/>
    </source>
</evidence>
<dbReference type="PROSITE" id="PS50949">
    <property type="entry name" value="HTH_GNTR"/>
    <property type="match status" value="1"/>
</dbReference>
<dbReference type="Gene3D" id="1.10.10.10">
    <property type="entry name" value="Winged helix-like DNA-binding domain superfamily/Winged helix DNA-binding domain"/>
    <property type="match status" value="1"/>
</dbReference>
<dbReference type="Pfam" id="PF07729">
    <property type="entry name" value="FCD"/>
    <property type="match status" value="1"/>
</dbReference>
<keyword evidence="6" id="KW-1185">Reference proteome</keyword>
<protein>
    <submittedName>
        <fullName evidence="5">GntR family transcriptional regulator</fullName>
    </submittedName>
</protein>
<dbReference type="PANTHER" id="PTHR43537:SF24">
    <property type="entry name" value="GLUCONATE OPERON TRANSCRIPTIONAL REPRESSOR"/>
    <property type="match status" value="1"/>
</dbReference>
<evidence type="ECO:0000259" key="4">
    <source>
        <dbReference type="PROSITE" id="PS50949"/>
    </source>
</evidence>
<evidence type="ECO:0000313" key="6">
    <source>
        <dbReference type="Proteomes" id="UP000460272"/>
    </source>
</evidence>
<dbReference type="InterPro" id="IPR000524">
    <property type="entry name" value="Tscrpt_reg_HTH_GntR"/>
</dbReference>
<evidence type="ECO:0000256" key="3">
    <source>
        <dbReference type="ARBA" id="ARBA00023163"/>
    </source>
</evidence>
<dbReference type="Gene3D" id="1.20.120.530">
    <property type="entry name" value="GntR ligand-binding domain-like"/>
    <property type="match status" value="1"/>
</dbReference>
<dbReference type="CDD" id="cd07377">
    <property type="entry name" value="WHTH_GntR"/>
    <property type="match status" value="1"/>
</dbReference>
<dbReference type="SMART" id="SM00345">
    <property type="entry name" value="HTH_GNTR"/>
    <property type="match status" value="1"/>
</dbReference>
<sequence>MRSADSAEGTPSPQAVDRVYARLRQGILDGTYAPGARLGEADLAVALGVSRTPVREALRRLGSEGLLSTLPNKGARVRTWTTSELSDISDLRALLEGHAARQAATRITGADIAAMADLVTRMEAAAADGTDADIDLITELNREFHGAVIEASGNALLPGLMHSLLHVPVISRTYRHYSPARMQQSMRQHRELVDALRAGDPAWAEAVMRVHVLSARPAQLEIADDAE</sequence>